<dbReference type="SUPFAM" id="SSF53756">
    <property type="entry name" value="UDP-Glycosyltransferase/glycogen phosphorylase"/>
    <property type="match status" value="1"/>
</dbReference>
<sequence>MTQTHTPIRLLITHREADEAVLVLARGLAQLPDFEVYLTREGISSPTEEEGVTLLPCPPITGKVNLSVIRLLRHYTKQYHFALTYSPGSSGLSNALMATLGLGTKNVAYRGTGARVRRTDPTYYLGILNPRVRHVVCETEHVEGYLRGFFPEDMLTVATKLFSLPWADKALAAPIAVEALRDKELRLSMVANNKGRPFKGLRTLLEAMVELNDHRVGLVLVGNYDDEDRAWIESTPVGADVAFVGETPEAMSYMARTDVYVLPSWRDASPRVVREAMSLSLPTIVSDIPGSRDLILPGQTGLLAPAQDAKALSEAIRWMLTHPEERRAMGRQGRERIARDFSPAAYTGLFARLFRSLSSS</sequence>
<keyword evidence="3" id="KW-1185">Reference proteome</keyword>
<reference evidence="3" key="1">
    <citation type="journal article" date="2019" name="Int. J. Syst. Evol. Microbiol.">
        <title>The Global Catalogue of Microorganisms (GCM) 10K type strain sequencing project: providing services to taxonomists for standard genome sequencing and annotation.</title>
        <authorList>
            <consortium name="The Broad Institute Genomics Platform"/>
            <consortium name="The Broad Institute Genome Sequencing Center for Infectious Disease"/>
            <person name="Wu L."/>
            <person name="Ma J."/>
        </authorList>
    </citation>
    <scope>NUCLEOTIDE SEQUENCE [LARGE SCALE GENOMIC DNA]</scope>
    <source>
        <strain evidence="3">JCM 30531</strain>
    </source>
</reference>
<evidence type="ECO:0000259" key="1">
    <source>
        <dbReference type="Pfam" id="PF00534"/>
    </source>
</evidence>
<gene>
    <name evidence="2" type="ORF">GCM10007088_00890</name>
</gene>
<proteinExistence type="predicted"/>
<dbReference type="PANTHER" id="PTHR12526">
    <property type="entry name" value="GLYCOSYLTRANSFERASE"/>
    <property type="match status" value="1"/>
</dbReference>
<accession>A0ABQ2H5K3</accession>
<dbReference type="PANTHER" id="PTHR12526:SF636">
    <property type="entry name" value="BLL3647 PROTEIN"/>
    <property type="match status" value="1"/>
</dbReference>
<feature type="domain" description="Glycosyl transferase family 1" evidence="1">
    <location>
        <begin position="196"/>
        <end position="336"/>
    </location>
</feature>
<dbReference type="Pfam" id="PF00534">
    <property type="entry name" value="Glycos_transf_1"/>
    <property type="match status" value="1"/>
</dbReference>
<dbReference type="Proteomes" id="UP000653477">
    <property type="component" value="Unassembled WGS sequence"/>
</dbReference>
<name>A0ABQ2H5K3_9PORP</name>
<evidence type="ECO:0000313" key="3">
    <source>
        <dbReference type="Proteomes" id="UP000653477"/>
    </source>
</evidence>
<dbReference type="RefSeq" id="WP_188807157.1">
    <property type="nucleotide sequence ID" value="NZ_BMPU01000001.1"/>
</dbReference>
<dbReference type="InterPro" id="IPR001296">
    <property type="entry name" value="Glyco_trans_1"/>
</dbReference>
<comment type="caution">
    <text evidence="2">The sequence shown here is derived from an EMBL/GenBank/DDBJ whole genome shotgun (WGS) entry which is preliminary data.</text>
</comment>
<evidence type="ECO:0000313" key="2">
    <source>
        <dbReference type="EMBL" id="GGM45898.1"/>
    </source>
</evidence>
<dbReference type="EMBL" id="BMPU01000001">
    <property type="protein sequence ID" value="GGM45898.1"/>
    <property type="molecule type" value="Genomic_DNA"/>
</dbReference>
<dbReference type="Gene3D" id="3.40.50.2000">
    <property type="entry name" value="Glycogen Phosphorylase B"/>
    <property type="match status" value="2"/>
</dbReference>
<protein>
    <recommendedName>
        <fullName evidence="1">Glycosyl transferase family 1 domain-containing protein</fullName>
    </recommendedName>
</protein>
<organism evidence="2 3">
    <name type="scientific">Porphyromonas pasteri</name>
    <dbReference type="NCBI Taxonomy" id="1583331"/>
    <lineage>
        <taxon>Bacteria</taxon>
        <taxon>Pseudomonadati</taxon>
        <taxon>Bacteroidota</taxon>
        <taxon>Bacteroidia</taxon>
        <taxon>Bacteroidales</taxon>
        <taxon>Porphyromonadaceae</taxon>
        <taxon>Porphyromonas</taxon>
    </lineage>
</organism>